<dbReference type="RefSeq" id="WP_045751252.1">
    <property type="nucleotide sequence ID" value="NZ_LN794158.1"/>
</dbReference>
<accession>A0A0B7J098</accession>
<protein>
    <submittedName>
        <fullName evidence="2">MEKHLA domain protein</fullName>
    </submittedName>
</protein>
<dbReference type="InterPro" id="IPR035965">
    <property type="entry name" value="PAS-like_dom_sf"/>
</dbReference>
<dbReference type="Gene3D" id="3.30.450.20">
    <property type="entry name" value="PAS domain"/>
    <property type="match status" value="1"/>
</dbReference>
<gene>
    <name evidence="2" type="ORF">BN1209_1037</name>
</gene>
<keyword evidence="3" id="KW-1185">Reference proteome</keyword>
<evidence type="ECO:0000259" key="1">
    <source>
        <dbReference type="Pfam" id="PF08670"/>
    </source>
</evidence>
<dbReference type="AlphaFoldDB" id="A0A0B7J098"/>
<dbReference type="HOGENOM" id="CLU_115296_1_0_4"/>
<sequence length="159" mass="17729">MQASPFLDDYLHAPFLVRHSHLLMSSYQYWKGEPLIQDGGDASKALMDSAFAIASHQAGDDPMFNYANHQALALFKMTPEEMLGLPSRYSAEPMLREARAAFLHQVATHGFIENYAGIRIAKDGSRFLIEQATVWNVVEVSSPKQVLGQAVIIKAWHAL</sequence>
<dbReference type="EMBL" id="LN794158">
    <property type="protein sequence ID" value="CEN56078.1"/>
    <property type="molecule type" value="Genomic_DNA"/>
</dbReference>
<evidence type="ECO:0000313" key="2">
    <source>
        <dbReference type="EMBL" id="CEN56078.1"/>
    </source>
</evidence>
<dbReference type="Pfam" id="PF08670">
    <property type="entry name" value="MEKHLA"/>
    <property type="match status" value="1"/>
</dbReference>
<dbReference type="Proteomes" id="UP000056322">
    <property type="component" value="Chromosome 1"/>
</dbReference>
<dbReference type="OrthoDB" id="9794448at2"/>
<proteinExistence type="predicted"/>
<dbReference type="STRING" id="1581680.BN1209_1037"/>
<dbReference type="SUPFAM" id="SSF55785">
    <property type="entry name" value="PYP-like sensor domain (PAS domain)"/>
    <property type="match status" value="1"/>
</dbReference>
<feature type="domain" description="MEKHLA" evidence="1">
    <location>
        <begin position="18"/>
        <end position="157"/>
    </location>
</feature>
<dbReference type="InterPro" id="IPR013978">
    <property type="entry name" value="MEKHLA"/>
</dbReference>
<name>A0A0B7J098_9PROT</name>
<organism evidence="2 3">
    <name type="scientific">Candidatus Methylopumilus turicensis</name>
    <dbReference type="NCBI Taxonomy" id="1581680"/>
    <lineage>
        <taxon>Bacteria</taxon>
        <taxon>Pseudomonadati</taxon>
        <taxon>Pseudomonadota</taxon>
        <taxon>Betaproteobacteria</taxon>
        <taxon>Nitrosomonadales</taxon>
        <taxon>Methylophilaceae</taxon>
        <taxon>Candidatus Methylopumilus</taxon>
    </lineage>
</organism>
<dbReference type="KEGG" id="mbac:BN1209_1037"/>
<reference evidence="3" key="1">
    <citation type="submission" date="2014-12" db="EMBL/GenBank/DDBJ databases">
        <authorList>
            <person name="Salcher M.M."/>
        </authorList>
    </citation>
    <scope>NUCLEOTIDE SEQUENCE [LARGE SCALE GENOMIC DNA]</scope>
    <source>
        <strain evidence="3">MMS-10A-171</strain>
    </source>
</reference>
<evidence type="ECO:0000313" key="3">
    <source>
        <dbReference type="Proteomes" id="UP000056322"/>
    </source>
</evidence>